<organism evidence="1 2">
    <name type="scientific">Enterococcus mundtii</name>
    <dbReference type="NCBI Taxonomy" id="53346"/>
    <lineage>
        <taxon>Bacteria</taxon>
        <taxon>Bacillati</taxon>
        <taxon>Bacillota</taxon>
        <taxon>Bacilli</taxon>
        <taxon>Lactobacillales</taxon>
        <taxon>Enterococcaceae</taxon>
        <taxon>Enterococcus</taxon>
    </lineage>
</organism>
<comment type="caution">
    <text evidence="1">The sequence shown here is derived from an EMBL/GenBank/DDBJ whole genome shotgun (WGS) entry which is preliminary data.</text>
</comment>
<gene>
    <name evidence="1" type="ORF">CUS89_01955</name>
</gene>
<evidence type="ECO:0000313" key="1">
    <source>
        <dbReference type="EMBL" id="PQF25316.1"/>
    </source>
</evidence>
<dbReference type="AlphaFoldDB" id="A0A2S7RYP2"/>
<dbReference type="EMBL" id="PUAP01000006">
    <property type="protein sequence ID" value="PQF25316.1"/>
    <property type="molecule type" value="Genomic_DNA"/>
</dbReference>
<evidence type="ECO:0000313" key="2">
    <source>
        <dbReference type="Proteomes" id="UP000237934"/>
    </source>
</evidence>
<reference evidence="1 2" key="1">
    <citation type="journal article" date="2018" name="Pathog. Dis.">
        <title>Whole-genome sequencing based characterization of antimicrobial resistance in Enterococcus.</title>
        <authorList>
            <person name="Tyson G."/>
        </authorList>
    </citation>
    <scope>NUCLEOTIDE SEQUENCE [LARGE SCALE GENOMIC DNA]</scope>
    <source>
        <strain evidence="1 2">CVM N55263</strain>
    </source>
</reference>
<name>A0A2S7RYP2_ENTMU</name>
<sequence>MAIAKGNTRLPVTLNEKRKQGLKHLNTKYKKSESKLMCIALDMLLEQEKAGFEIPALRK</sequence>
<proteinExistence type="predicted"/>
<evidence type="ECO:0008006" key="3">
    <source>
        <dbReference type="Google" id="ProtNLM"/>
    </source>
</evidence>
<protein>
    <recommendedName>
        <fullName evidence="3">CopG family transcriptional regulator</fullName>
    </recommendedName>
</protein>
<accession>A0A2S7RYP2</accession>
<dbReference type="GeneID" id="83459357"/>
<dbReference type="Proteomes" id="UP000237934">
    <property type="component" value="Unassembled WGS sequence"/>
</dbReference>
<dbReference type="RefSeq" id="WP_010748127.1">
    <property type="nucleotide sequence ID" value="NZ_PUAP01000006.1"/>
</dbReference>